<dbReference type="Proteomes" id="UP000281406">
    <property type="component" value="Unassembled WGS sequence"/>
</dbReference>
<protein>
    <submittedName>
        <fullName evidence="1">Uncharacterized protein</fullName>
    </submittedName>
</protein>
<organism evidence="1 2">
    <name type="scientific">Anabarilius grahami</name>
    <name type="common">Kanglang fish</name>
    <name type="synonym">Barilius grahami</name>
    <dbReference type="NCBI Taxonomy" id="495550"/>
    <lineage>
        <taxon>Eukaryota</taxon>
        <taxon>Metazoa</taxon>
        <taxon>Chordata</taxon>
        <taxon>Craniata</taxon>
        <taxon>Vertebrata</taxon>
        <taxon>Euteleostomi</taxon>
        <taxon>Actinopterygii</taxon>
        <taxon>Neopterygii</taxon>
        <taxon>Teleostei</taxon>
        <taxon>Ostariophysi</taxon>
        <taxon>Cypriniformes</taxon>
        <taxon>Xenocyprididae</taxon>
        <taxon>Xenocypridinae</taxon>
        <taxon>Xenocypridinae incertae sedis</taxon>
        <taxon>Anabarilius</taxon>
    </lineage>
</organism>
<name>A0A3N0YA00_ANAGA</name>
<sequence>MSAIAESRPIMAATPVSSDKLATMPEPLLIMAATPEPPAIMDATSVFLVVMSAAHKNIKAFPRLLRLASSLEDTPLMSVRAAGISAAMSSLGVPEEDPLSIVLPVTWAVRCCGGLQHH</sequence>
<keyword evidence="2" id="KW-1185">Reference proteome</keyword>
<comment type="caution">
    <text evidence="1">The sequence shown here is derived from an EMBL/GenBank/DDBJ whole genome shotgun (WGS) entry which is preliminary data.</text>
</comment>
<dbReference type="OrthoDB" id="10574316at2759"/>
<accession>A0A3N0YA00</accession>
<evidence type="ECO:0000313" key="1">
    <source>
        <dbReference type="EMBL" id="ROL43073.1"/>
    </source>
</evidence>
<reference evidence="1 2" key="1">
    <citation type="submission" date="2018-10" db="EMBL/GenBank/DDBJ databases">
        <title>Genome assembly for a Yunnan-Guizhou Plateau 3E fish, Anabarilius grahami (Regan), and its evolutionary and genetic applications.</title>
        <authorList>
            <person name="Jiang W."/>
        </authorList>
    </citation>
    <scope>NUCLEOTIDE SEQUENCE [LARGE SCALE GENOMIC DNA]</scope>
    <source>
        <strain evidence="1">AG-KIZ</strain>
        <tissue evidence="1">Muscle</tissue>
    </source>
</reference>
<proteinExistence type="predicted"/>
<evidence type="ECO:0000313" key="2">
    <source>
        <dbReference type="Proteomes" id="UP000281406"/>
    </source>
</evidence>
<gene>
    <name evidence="1" type="ORF">DPX16_9149</name>
</gene>
<dbReference type="EMBL" id="RJVU01048900">
    <property type="protein sequence ID" value="ROL43073.1"/>
    <property type="molecule type" value="Genomic_DNA"/>
</dbReference>
<dbReference type="AlphaFoldDB" id="A0A3N0YA00"/>